<dbReference type="EMBL" id="JAWNFV010000006">
    <property type="protein sequence ID" value="MDY5140419.1"/>
    <property type="molecule type" value="Genomic_DNA"/>
</dbReference>
<dbReference type="PANTHER" id="PTHR22777">
    <property type="entry name" value="HEMOLYSIN-RELATED"/>
    <property type="match status" value="1"/>
</dbReference>
<comment type="similarity">
    <text evidence="2">Belongs to the UPF0053 family.</text>
</comment>
<feature type="transmembrane region" description="Helical" evidence="10">
    <location>
        <begin position="98"/>
        <end position="121"/>
    </location>
</feature>
<evidence type="ECO:0000313" key="15">
    <source>
        <dbReference type="Proteomes" id="UP001288320"/>
    </source>
</evidence>
<evidence type="ECO:0000256" key="2">
    <source>
        <dbReference type="ARBA" id="ARBA00006337"/>
    </source>
</evidence>
<feature type="transmembrane region" description="Helical" evidence="10">
    <location>
        <begin position="68"/>
        <end position="92"/>
    </location>
</feature>
<evidence type="ECO:0000256" key="10">
    <source>
        <dbReference type="SAM" id="Phobius"/>
    </source>
</evidence>
<evidence type="ECO:0000313" key="14">
    <source>
        <dbReference type="Proteomes" id="UP001284901"/>
    </source>
</evidence>
<keyword evidence="8 10" id="KW-0472">Membrane</keyword>
<dbReference type="SMART" id="SM01091">
    <property type="entry name" value="CorC_HlyC"/>
    <property type="match status" value="1"/>
</dbReference>
<keyword evidence="4 10" id="KW-0812">Transmembrane</keyword>
<dbReference type="SUPFAM" id="SSF54631">
    <property type="entry name" value="CBS-domain pair"/>
    <property type="match status" value="1"/>
</dbReference>
<keyword evidence="5" id="KW-0677">Repeat</keyword>
<dbReference type="RefSeq" id="WP_087070849.1">
    <property type="nucleotide sequence ID" value="NZ_CAUPFC010000002.1"/>
</dbReference>
<dbReference type="EMBL" id="JAWNFY010000001">
    <property type="protein sequence ID" value="MDY5145467.1"/>
    <property type="molecule type" value="Genomic_DNA"/>
</dbReference>
<evidence type="ECO:0000259" key="11">
    <source>
        <dbReference type="PROSITE" id="PS51371"/>
    </source>
</evidence>
<keyword evidence="3" id="KW-1003">Cell membrane</keyword>
<feature type="domain" description="CBS" evidence="11">
    <location>
        <begin position="273"/>
        <end position="330"/>
    </location>
</feature>
<reference evidence="12 14" key="1">
    <citation type="submission" date="2023-10" db="EMBL/GenBank/DDBJ databases">
        <title>Whole Genome based description of the genera Actinobaculum and Actinotignum reveals a complex phylogenetic relationship within the species included in the genus Actinotignum.</title>
        <authorList>
            <person name="Jensen C.S."/>
            <person name="Dargis R."/>
            <person name="Kemp M."/>
            <person name="Christensen J.J."/>
        </authorList>
    </citation>
    <scope>NUCLEOTIDE SEQUENCE</scope>
    <source>
        <strain evidence="13 14">SLA_B089</strain>
        <strain evidence="12">SLA_B245</strain>
    </source>
</reference>
<dbReference type="InterPro" id="IPR002550">
    <property type="entry name" value="CNNM"/>
</dbReference>
<dbReference type="InterPro" id="IPR005170">
    <property type="entry name" value="Transptr-assoc_dom"/>
</dbReference>
<dbReference type="SMART" id="SM00116">
    <property type="entry name" value="CBS"/>
    <property type="match status" value="2"/>
</dbReference>
<evidence type="ECO:0000256" key="7">
    <source>
        <dbReference type="ARBA" id="ARBA00023122"/>
    </source>
</evidence>
<evidence type="ECO:0000313" key="13">
    <source>
        <dbReference type="EMBL" id="MDY5145467.1"/>
    </source>
</evidence>
<evidence type="ECO:0000256" key="6">
    <source>
        <dbReference type="ARBA" id="ARBA00022989"/>
    </source>
</evidence>
<dbReference type="GO" id="GO:0050660">
    <property type="term" value="F:flavin adenine dinucleotide binding"/>
    <property type="evidence" value="ECO:0007669"/>
    <property type="project" value="InterPro"/>
</dbReference>
<dbReference type="Pfam" id="PF03471">
    <property type="entry name" value="CorC_HlyC"/>
    <property type="match status" value="1"/>
</dbReference>
<dbReference type="Pfam" id="PF00571">
    <property type="entry name" value="CBS"/>
    <property type="match status" value="2"/>
</dbReference>
<dbReference type="InterPro" id="IPR046342">
    <property type="entry name" value="CBS_dom_sf"/>
</dbReference>
<protein>
    <submittedName>
        <fullName evidence="12">Hemolysin family protein</fullName>
    </submittedName>
</protein>
<dbReference type="Proteomes" id="UP001284901">
    <property type="component" value="Unassembled WGS sequence"/>
</dbReference>
<keyword evidence="7 9" id="KW-0129">CBS domain</keyword>
<dbReference type="Proteomes" id="UP001288320">
    <property type="component" value="Unassembled WGS sequence"/>
</dbReference>
<dbReference type="Gene3D" id="3.30.465.10">
    <property type="match status" value="1"/>
</dbReference>
<dbReference type="Gene3D" id="3.10.580.10">
    <property type="entry name" value="CBS-domain"/>
    <property type="match status" value="1"/>
</dbReference>
<dbReference type="InterPro" id="IPR036318">
    <property type="entry name" value="FAD-bd_PCMH-like_sf"/>
</dbReference>
<dbReference type="InterPro" id="IPR016169">
    <property type="entry name" value="FAD-bd_PCMH_sub2"/>
</dbReference>
<organism evidence="12 15">
    <name type="scientific">Actinotignum timonense</name>
    <dbReference type="NCBI Taxonomy" id="1870995"/>
    <lineage>
        <taxon>Bacteria</taxon>
        <taxon>Bacillati</taxon>
        <taxon>Actinomycetota</taxon>
        <taxon>Actinomycetes</taxon>
        <taxon>Actinomycetales</taxon>
        <taxon>Actinomycetaceae</taxon>
        <taxon>Actinotignum</taxon>
    </lineage>
</organism>
<evidence type="ECO:0000256" key="4">
    <source>
        <dbReference type="ARBA" id="ARBA00022692"/>
    </source>
</evidence>
<comment type="subcellular location">
    <subcellularLocation>
        <location evidence="1">Cell membrane</location>
        <topology evidence="1">Multi-pass membrane protein</topology>
    </subcellularLocation>
</comment>
<dbReference type="SUPFAM" id="SSF56176">
    <property type="entry name" value="FAD-binding/transporter-associated domain-like"/>
    <property type="match status" value="1"/>
</dbReference>
<evidence type="ECO:0000256" key="9">
    <source>
        <dbReference type="PROSITE-ProRule" id="PRU00703"/>
    </source>
</evidence>
<dbReference type="GeneID" id="92814104"/>
<comment type="caution">
    <text evidence="12">The sequence shown here is derived from an EMBL/GenBank/DDBJ whole genome shotgun (WGS) entry which is preliminary data.</text>
</comment>
<dbReference type="FunFam" id="3.10.580.10:FF:000002">
    <property type="entry name" value="Magnesium/cobalt efflux protein CorC"/>
    <property type="match status" value="1"/>
</dbReference>
<dbReference type="InterPro" id="IPR044751">
    <property type="entry name" value="Ion_transp-like_CBS"/>
</dbReference>
<dbReference type="CDD" id="cd04590">
    <property type="entry name" value="CBS_pair_CorC_HlyC_assoc"/>
    <property type="match status" value="1"/>
</dbReference>
<accession>A0AAW9HBR8</accession>
<evidence type="ECO:0000256" key="3">
    <source>
        <dbReference type="ARBA" id="ARBA00022475"/>
    </source>
</evidence>
<feature type="domain" description="CBS" evidence="11">
    <location>
        <begin position="206"/>
        <end position="268"/>
    </location>
</feature>
<name>A0AAW9HBR8_9ACTO</name>
<dbReference type="AlphaFoldDB" id="A0AAW9HBR8"/>
<dbReference type="InterPro" id="IPR000644">
    <property type="entry name" value="CBS_dom"/>
</dbReference>
<dbReference type="PANTHER" id="PTHR22777:SF32">
    <property type="entry name" value="UPF0053 INNER MEMBRANE PROTEIN YFJD"/>
    <property type="match status" value="1"/>
</dbReference>
<keyword evidence="6 10" id="KW-1133">Transmembrane helix</keyword>
<feature type="transmembrane region" description="Helical" evidence="10">
    <location>
        <begin position="16"/>
        <end position="38"/>
    </location>
</feature>
<evidence type="ECO:0000256" key="8">
    <source>
        <dbReference type="ARBA" id="ARBA00023136"/>
    </source>
</evidence>
<keyword evidence="14" id="KW-1185">Reference proteome</keyword>
<dbReference type="Pfam" id="PF01595">
    <property type="entry name" value="CNNM"/>
    <property type="match status" value="1"/>
</dbReference>
<evidence type="ECO:0000256" key="1">
    <source>
        <dbReference type="ARBA" id="ARBA00004651"/>
    </source>
</evidence>
<gene>
    <name evidence="12" type="ORF">R6G74_03705</name>
    <name evidence="13" type="ORF">R6P33_00315</name>
</gene>
<evidence type="ECO:0000256" key="5">
    <source>
        <dbReference type="ARBA" id="ARBA00022737"/>
    </source>
</evidence>
<evidence type="ECO:0000313" key="12">
    <source>
        <dbReference type="EMBL" id="MDY5140419.1"/>
    </source>
</evidence>
<sequence length="426" mass="47548">MDHLPVAAGTLPSAPFYIAAGLCLLLSLWCTVVGAALGRMTRTEAAEMYAHKERGSARVVAIMARRPAASMGIAVVRALLMASYGICFTFALGTDVAAWWQIFPIFFGVTVLALLAFAFFNPLSFGVERHQRVLRKATWWLSPLTWLLSLLIREREFSPEEAEQRQEDQLAVMVERVAESEALDDAERDILQSLFDMGNTLVREVMVPRTDMIAVEADETLDRAISLFTRSGFSRVPVYRESIDDVIGVLYLKDVIRRVHRRHQHDDLRVADLVREPVFVPETKIIDTLMREMQADQVHIALVVDEYGGIAGLVTIEDLVEELVGEISDEHDRALPAVEELEAGSFRIPARMPIDDLGDLFGIELEDDDVDTAGGLFAKSIGRVPIRGAETTVAGIHMVADRFEGRRRRLSTIIVAREETEDEGED</sequence>
<dbReference type="GO" id="GO:0005886">
    <property type="term" value="C:plasma membrane"/>
    <property type="evidence" value="ECO:0007669"/>
    <property type="project" value="UniProtKB-SubCell"/>
</dbReference>
<dbReference type="PROSITE" id="PS51371">
    <property type="entry name" value="CBS"/>
    <property type="match status" value="2"/>
</dbReference>
<proteinExistence type="inferred from homology"/>